<evidence type="ECO:0000256" key="4">
    <source>
        <dbReference type="ARBA" id="ARBA00022946"/>
    </source>
</evidence>
<keyword evidence="7" id="KW-0472">Membrane</keyword>
<dbReference type="PROSITE" id="PS51721">
    <property type="entry name" value="G_CP"/>
    <property type="match status" value="1"/>
</dbReference>
<accession>A0A8S1AR02</accession>
<dbReference type="PANTHER" id="PTHR45782:SF4">
    <property type="entry name" value="MITOCHONDRIAL RIBOSOME-ASSOCIATED GTPASE 1"/>
    <property type="match status" value="1"/>
</dbReference>
<feature type="binding site" evidence="10">
    <location>
        <begin position="80"/>
        <end position="83"/>
    </location>
    <ligand>
        <name>GTP</name>
        <dbReference type="ChEBI" id="CHEBI:37565"/>
    </ligand>
</feature>
<dbReference type="FunFam" id="1.10.1580.10:FF:000004">
    <property type="entry name" value="Mitochondrial GTPase 1"/>
    <property type="match status" value="1"/>
</dbReference>
<dbReference type="Proteomes" id="UP000494106">
    <property type="component" value="Unassembled WGS sequence"/>
</dbReference>
<protein>
    <recommendedName>
        <fullName evidence="9">Mitochondrial GTPase 1</fullName>
    </recommendedName>
</protein>
<dbReference type="InterPro" id="IPR016478">
    <property type="entry name" value="GTPase_MTG1"/>
</dbReference>
<comment type="subcellular location">
    <subcellularLocation>
        <location evidence="1">Mitochondrion inner membrane</location>
        <topology evidence="1">Peripheral membrane protein</topology>
        <orientation evidence="1">Matrix side</orientation>
    </subcellularLocation>
</comment>
<dbReference type="GO" id="GO:0003924">
    <property type="term" value="F:GTPase activity"/>
    <property type="evidence" value="ECO:0007669"/>
    <property type="project" value="TreeGrafter"/>
</dbReference>
<dbReference type="CDD" id="cd01856">
    <property type="entry name" value="YlqF"/>
    <property type="match status" value="1"/>
</dbReference>
<keyword evidence="3" id="KW-0999">Mitochondrion inner membrane</keyword>
<dbReference type="GO" id="GO:0005743">
    <property type="term" value="C:mitochondrial inner membrane"/>
    <property type="evidence" value="ECO:0007669"/>
    <property type="project" value="UniProtKB-SubCell"/>
</dbReference>
<name>A0A8S1AR02_ARCPL</name>
<dbReference type="Pfam" id="PF01926">
    <property type="entry name" value="MMR_HSR1"/>
    <property type="match status" value="1"/>
</dbReference>
<dbReference type="InterPro" id="IPR023179">
    <property type="entry name" value="GTP-bd_ortho_bundle_sf"/>
</dbReference>
<dbReference type="EMBL" id="CADEBC010000535">
    <property type="protein sequence ID" value="CAB3248693.1"/>
    <property type="molecule type" value="Genomic_DNA"/>
</dbReference>
<dbReference type="PRINTS" id="PR00326">
    <property type="entry name" value="GTP1OBG"/>
</dbReference>
<dbReference type="InterPro" id="IPR027417">
    <property type="entry name" value="P-loop_NTPase"/>
</dbReference>
<evidence type="ECO:0000256" key="1">
    <source>
        <dbReference type="ARBA" id="ARBA00004443"/>
    </source>
</evidence>
<evidence type="ECO:0000256" key="6">
    <source>
        <dbReference type="ARBA" id="ARBA00023134"/>
    </source>
</evidence>
<feature type="binding site" evidence="10">
    <location>
        <begin position="153"/>
        <end position="158"/>
    </location>
    <ligand>
        <name>GTP</name>
        <dbReference type="ChEBI" id="CHEBI:37565"/>
    </ligand>
</feature>
<keyword evidence="5 9" id="KW-0496">Mitochondrion</keyword>
<sequence>MANKFDAAAYNFRKKCPFINKELLNWFPGHMNKGLKQMQRKLKSVDCLIEVHDARIPFTGRNPVFTSTLIGTKPHILVLNKKDLTIPSLIPRIKDQLLAEQKVSNIVFTNCKDQSCRGLKSLKPLMVGLIKDSNRYNRSEEQDYNVMIMGVPNVGKSSLINMLRSNNIGVKHALPTGAIAGITRSVMTKIRINNDPLIFMFDTPGILEPSVTNVEMGLKLALCASLQDHLVGEEAIADYLLYWLNSHGKFQYVDYMGLKEPCDDINKVLIAGALKFNRIRKVRDYDNRVRDVPDLLEVARTMIKAFRTGELGKMFLDVELLNEKYQRQSSTEPKAEKILA</sequence>
<dbReference type="Proteomes" id="UP000494256">
    <property type="component" value="Unassembled WGS sequence"/>
</dbReference>
<dbReference type="EMBL" id="CADEBD010000344">
    <property type="protein sequence ID" value="CAB3249492.1"/>
    <property type="molecule type" value="Genomic_DNA"/>
</dbReference>
<dbReference type="FunFam" id="3.40.50.300:FF:000876">
    <property type="entry name" value="Mitochondrial GTPase 1"/>
    <property type="match status" value="1"/>
</dbReference>
<dbReference type="Gene3D" id="1.10.1580.10">
    <property type="match status" value="1"/>
</dbReference>
<evidence type="ECO:0000256" key="10">
    <source>
        <dbReference type="PIRSR" id="PIRSR006230-1"/>
    </source>
</evidence>
<dbReference type="PIRSF" id="PIRSF006230">
    <property type="entry name" value="MG442"/>
    <property type="match status" value="1"/>
</dbReference>
<keyword evidence="6 9" id="KW-0342">GTP-binding</keyword>
<dbReference type="PANTHER" id="PTHR45782">
    <property type="entry name" value="MITOCHONDRIAL RIBOSOME-ASSOCIATED GTPASE 1"/>
    <property type="match status" value="1"/>
</dbReference>
<keyword evidence="2 9" id="KW-0547">Nucleotide-binding</keyword>
<dbReference type="InterPro" id="IPR006073">
    <property type="entry name" value="GTP-bd"/>
</dbReference>
<dbReference type="AlphaFoldDB" id="A0A8S1AR02"/>
<evidence type="ECO:0000313" key="13">
    <source>
        <dbReference type="EMBL" id="CAB3249492.1"/>
    </source>
</evidence>
<evidence type="ECO:0000259" key="11">
    <source>
        <dbReference type="PROSITE" id="PS51721"/>
    </source>
</evidence>
<dbReference type="GO" id="GO:0005525">
    <property type="term" value="F:GTP binding"/>
    <property type="evidence" value="ECO:0007669"/>
    <property type="project" value="UniProtKB-KW"/>
</dbReference>
<feature type="binding site" evidence="10">
    <location>
        <position position="205"/>
    </location>
    <ligand>
        <name>GTP</name>
        <dbReference type="ChEBI" id="CHEBI:37565"/>
    </ligand>
</feature>
<dbReference type="InterPro" id="IPR030378">
    <property type="entry name" value="G_CP_dom"/>
</dbReference>
<dbReference type="OrthoDB" id="269151at2759"/>
<comment type="function">
    <text evidence="8 9">Plays a role in the regulation of the mitochondrial ribosome assembly and of translational activity. Displays mitochondrial GTPase activity.</text>
</comment>
<evidence type="ECO:0000256" key="7">
    <source>
        <dbReference type="ARBA" id="ARBA00023136"/>
    </source>
</evidence>
<keyword evidence="4" id="KW-0809">Transit peptide</keyword>
<reference evidence="14 15" key="1">
    <citation type="submission" date="2020-04" db="EMBL/GenBank/DDBJ databases">
        <authorList>
            <person name="Wallbank WR R."/>
            <person name="Pardo Diaz C."/>
            <person name="Kozak K."/>
            <person name="Martin S."/>
            <person name="Jiggins C."/>
            <person name="Moest M."/>
            <person name="Warren A I."/>
            <person name="Byers J.R.P. K."/>
            <person name="Montejo-Kovacevich G."/>
            <person name="Yen C E."/>
        </authorList>
    </citation>
    <scope>NUCLEOTIDE SEQUENCE [LARGE SCALE GENOMIC DNA]</scope>
</reference>
<organism evidence="13 15">
    <name type="scientific">Arctia plantaginis</name>
    <name type="common">Wood tiger moth</name>
    <name type="synonym">Phalaena plantaginis</name>
    <dbReference type="NCBI Taxonomy" id="874455"/>
    <lineage>
        <taxon>Eukaryota</taxon>
        <taxon>Metazoa</taxon>
        <taxon>Ecdysozoa</taxon>
        <taxon>Arthropoda</taxon>
        <taxon>Hexapoda</taxon>
        <taxon>Insecta</taxon>
        <taxon>Pterygota</taxon>
        <taxon>Neoptera</taxon>
        <taxon>Endopterygota</taxon>
        <taxon>Lepidoptera</taxon>
        <taxon>Glossata</taxon>
        <taxon>Ditrysia</taxon>
        <taxon>Noctuoidea</taxon>
        <taxon>Erebidae</taxon>
        <taxon>Arctiinae</taxon>
        <taxon>Arctia</taxon>
    </lineage>
</organism>
<dbReference type="Gene3D" id="3.40.50.300">
    <property type="entry name" value="P-loop containing nucleotide triphosphate hydrolases"/>
    <property type="match status" value="1"/>
</dbReference>
<proteinExistence type="inferred from homology"/>
<gene>
    <name evidence="12" type="ORF">APLA_LOCUS11827</name>
    <name evidence="13" type="ORF">APLA_LOCUS12922</name>
</gene>
<evidence type="ECO:0000256" key="8">
    <source>
        <dbReference type="ARBA" id="ARBA00045284"/>
    </source>
</evidence>
<evidence type="ECO:0000256" key="3">
    <source>
        <dbReference type="ARBA" id="ARBA00022792"/>
    </source>
</evidence>
<evidence type="ECO:0000313" key="15">
    <source>
        <dbReference type="Proteomes" id="UP000494256"/>
    </source>
</evidence>
<comment type="caution">
    <text evidence="13">The sequence shown here is derived from an EMBL/GenBank/DDBJ whole genome shotgun (WGS) entry which is preliminary data.</text>
</comment>
<feature type="domain" description="CP-type G" evidence="11">
    <location>
        <begin position="35"/>
        <end position="209"/>
    </location>
</feature>
<evidence type="ECO:0000313" key="12">
    <source>
        <dbReference type="EMBL" id="CAB3248693.1"/>
    </source>
</evidence>
<evidence type="ECO:0000256" key="2">
    <source>
        <dbReference type="ARBA" id="ARBA00022741"/>
    </source>
</evidence>
<evidence type="ECO:0000256" key="5">
    <source>
        <dbReference type="ARBA" id="ARBA00023128"/>
    </source>
</evidence>
<dbReference type="SUPFAM" id="SSF52540">
    <property type="entry name" value="P-loop containing nucleoside triphosphate hydrolases"/>
    <property type="match status" value="1"/>
</dbReference>
<comment type="similarity">
    <text evidence="9">Belongs to the TRAFAC class YlqF/YawG GTPase family. MTG1 subfamily.</text>
</comment>
<dbReference type="GO" id="GO:0032543">
    <property type="term" value="P:mitochondrial translation"/>
    <property type="evidence" value="ECO:0007669"/>
    <property type="project" value="TreeGrafter"/>
</dbReference>
<evidence type="ECO:0000313" key="14">
    <source>
        <dbReference type="Proteomes" id="UP000494106"/>
    </source>
</evidence>
<evidence type="ECO:0000256" key="9">
    <source>
        <dbReference type="PIRNR" id="PIRNR006230"/>
    </source>
</evidence>
<keyword evidence="14" id="KW-1185">Reference proteome</keyword>